<protein>
    <submittedName>
        <fullName evidence="1">DUF429 domain-containing protein</fullName>
    </submittedName>
</protein>
<proteinExistence type="predicted"/>
<dbReference type="EMBL" id="RPFW01000004">
    <property type="protein sequence ID" value="TVZ03466.1"/>
    <property type="molecule type" value="Genomic_DNA"/>
</dbReference>
<comment type="caution">
    <text evidence="1">The sequence shown here is derived from an EMBL/GenBank/DDBJ whole genome shotgun (WGS) entry which is preliminary data.</text>
</comment>
<dbReference type="Pfam" id="PF04250">
    <property type="entry name" value="DUF429"/>
    <property type="match status" value="1"/>
</dbReference>
<dbReference type="OrthoDB" id="9811476at2"/>
<evidence type="ECO:0000313" key="1">
    <source>
        <dbReference type="EMBL" id="TVZ03466.1"/>
    </source>
</evidence>
<dbReference type="AlphaFoldDB" id="A0A6P2BZ31"/>
<organism evidence="1 2">
    <name type="scientific">Trebonia kvetii</name>
    <dbReference type="NCBI Taxonomy" id="2480626"/>
    <lineage>
        <taxon>Bacteria</taxon>
        <taxon>Bacillati</taxon>
        <taxon>Actinomycetota</taxon>
        <taxon>Actinomycetes</taxon>
        <taxon>Streptosporangiales</taxon>
        <taxon>Treboniaceae</taxon>
        <taxon>Trebonia</taxon>
    </lineage>
</organism>
<reference evidence="1 2" key="1">
    <citation type="submission" date="2018-11" db="EMBL/GenBank/DDBJ databases">
        <title>Trebonia kvetii gen.nov., sp.nov., a novel acidophilic actinobacterium, and proposal of the new actinobacterial family Treboniaceae fam. nov.</title>
        <authorList>
            <person name="Rapoport D."/>
            <person name="Sagova-Mareckova M."/>
            <person name="Sedlacek I."/>
            <person name="Provaznik J."/>
            <person name="Kralova S."/>
            <person name="Pavlinic D."/>
            <person name="Benes V."/>
            <person name="Kopecky J."/>
        </authorList>
    </citation>
    <scope>NUCLEOTIDE SEQUENCE [LARGE SCALE GENOMIC DNA]</scope>
    <source>
        <strain evidence="1 2">15Tr583</strain>
    </source>
</reference>
<accession>A0A6P2BZ31</accession>
<sequence>MAELAVTGVDACARGWVAVTLGPGEDVRIAVAATLDGLPLTGVTGIDMPLGLLAAGWRDADVLARRALGRRGVTVFAIPPRPVWECESYAEAGGVCRELTGKSFSVQAWGLRGKMAEADAYRRRAAATPDGVRLYEVHPELAFAALAGAPLPDSKHTAAGLAARRDLLARAGIAVPLRVAGAAADDLLDAAAVAWSARRIAAGQAVVLANQAQRADDGTEIAIRY</sequence>
<name>A0A6P2BZ31_9ACTN</name>
<dbReference type="RefSeq" id="WP_145856260.1">
    <property type="nucleotide sequence ID" value="NZ_RPFW01000004.1"/>
</dbReference>
<gene>
    <name evidence="1" type="ORF">EAS64_24085</name>
</gene>
<dbReference type="Proteomes" id="UP000460272">
    <property type="component" value="Unassembled WGS sequence"/>
</dbReference>
<evidence type="ECO:0000313" key="2">
    <source>
        <dbReference type="Proteomes" id="UP000460272"/>
    </source>
</evidence>
<dbReference type="InterPro" id="IPR007362">
    <property type="entry name" value="DUF429"/>
</dbReference>
<keyword evidence="2" id="KW-1185">Reference proteome</keyword>